<comment type="similarity">
    <text evidence="2">Belongs to the prenylcysteine oxidase family.</text>
</comment>
<dbReference type="Pfam" id="PF13450">
    <property type="entry name" value="NAD_binding_8"/>
    <property type="match status" value="1"/>
</dbReference>
<evidence type="ECO:0000259" key="9">
    <source>
        <dbReference type="Pfam" id="PF07156"/>
    </source>
</evidence>
<feature type="domain" description="Prenylcysteine lyase" evidence="9">
    <location>
        <begin position="146"/>
        <end position="480"/>
    </location>
</feature>
<dbReference type="SUPFAM" id="SSF51905">
    <property type="entry name" value="FAD/NAD(P)-binding domain"/>
    <property type="match status" value="1"/>
</dbReference>
<keyword evidence="11" id="KW-1185">Reference proteome</keyword>
<dbReference type="PANTHER" id="PTHR15944">
    <property type="entry name" value="FARNESYLCYSTEINE LYASE"/>
    <property type="match status" value="1"/>
</dbReference>
<dbReference type="Pfam" id="PF07156">
    <property type="entry name" value="Prenylcys_lyase"/>
    <property type="match status" value="1"/>
</dbReference>
<dbReference type="InterPro" id="IPR010795">
    <property type="entry name" value="Prenylcys_lyase"/>
</dbReference>
<dbReference type="Gene3D" id="1.10.405.10">
    <property type="entry name" value="Guanine Nucleotide Dissociation Inhibitor, domain 1"/>
    <property type="match status" value="1"/>
</dbReference>
<comment type="caution">
    <text evidence="10">The sequence shown here is derived from an EMBL/GenBank/DDBJ whole genome shotgun (WGS) entry which is preliminary data.</text>
</comment>
<keyword evidence="4 8" id="KW-0732">Signal</keyword>
<evidence type="ECO:0000256" key="6">
    <source>
        <dbReference type="ARBA" id="ARBA00023002"/>
    </source>
</evidence>
<dbReference type="Gene3D" id="3.90.660.10">
    <property type="match status" value="1"/>
</dbReference>
<protein>
    <recommendedName>
        <fullName evidence="9">Prenylcysteine lyase domain-containing protein</fullName>
    </recommendedName>
</protein>
<keyword evidence="5" id="KW-0274">FAD</keyword>
<evidence type="ECO:0000313" key="10">
    <source>
        <dbReference type="EMBL" id="KAK7468615.1"/>
    </source>
</evidence>
<evidence type="ECO:0000256" key="8">
    <source>
        <dbReference type="SAM" id="SignalP"/>
    </source>
</evidence>
<evidence type="ECO:0000256" key="1">
    <source>
        <dbReference type="ARBA" id="ARBA00001974"/>
    </source>
</evidence>
<keyword evidence="6" id="KW-0560">Oxidoreductase</keyword>
<sequence>MRSVLLLSLVSSSLAIQLPFKVPFFQNRFSAEDDDSVHETPRIAIIGAGAAGSSAAFWISKAQERFGVNVEVDVYERSSYIGGRSTTVFPHDDPSFSPVELGASIYVQSNKNMVRAAEAFNLSTKPFDDEEGTFGVWDGEQVIVQSGGGWWDTLKLVWRYGYTSPRRVNSIVSDTVKQFVTLYSPHTPKWDNITGLASSFGWLDLVQTTGADYLVSQGVSRKYTYEIVEASTRVNYAQDIDKIHGLEGVVSMAADKATSIQGGNWKVFEKFLDSSKANVFLNTTVFSISQTSSSSRPWLVTSEKGSTRYKGVIMAAPFHQTGIKLPSALASQIPEQPYVHLHVTLLATTAPHMSTEYLNLPANSKPPSMLLTTWEGARQGSKAPEFNSISYHGKINESEWVVKIFSMEAVSDEWLNKIFDGQITWVYRKEWDSYPVLPPTTEFPPVKLDTGFYYVNAFEPFISTMETETIASRNVVDLLLAEQFRSSICGARISASEHEVHKSDDDSFVFGWDC</sequence>
<dbReference type="PANTHER" id="PTHR15944:SF0">
    <property type="entry name" value="PRENYLCYSTEINE LYASE DOMAIN-CONTAINING PROTEIN"/>
    <property type="match status" value="1"/>
</dbReference>
<evidence type="ECO:0000256" key="7">
    <source>
        <dbReference type="ARBA" id="ARBA00023180"/>
    </source>
</evidence>
<dbReference type="InterPro" id="IPR017046">
    <property type="entry name" value="Prenylcysteine_Oxase1"/>
</dbReference>
<evidence type="ECO:0000256" key="3">
    <source>
        <dbReference type="ARBA" id="ARBA00022630"/>
    </source>
</evidence>
<keyword evidence="3" id="KW-0285">Flavoprotein</keyword>
<feature type="chain" id="PRO_5046932798" description="Prenylcysteine lyase domain-containing protein" evidence="8">
    <location>
        <begin position="16"/>
        <end position="514"/>
    </location>
</feature>
<evidence type="ECO:0000256" key="2">
    <source>
        <dbReference type="ARBA" id="ARBA00009967"/>
    </source>
</evidence>
<reference evidence="10 11" key="1">
    <citation type="submission" date="2024-01" db="EMBL/GenBank/DDBJ databases">
        <title>A draft genome for the cacao thread blight pathogen Marasmiellus scandens.</title>
        <authorList>
            <person name="Baruah I.K."/>
            <person name="Leung J."/>
            <person name="Bukari Y."/>
            <person name="Amoako-Attah I."/>
            <person name="Meinhardt L.W."/>
            <person name="Bailey B.A."/>
            <person name="Cohen S.P."/>
        </authorList>
    </citation>
    <scope>NUCLEOTIDE SEQUENCE [LARGE SCALE GENOMIC DNA]</scope>
    <source>
        <strain evidence="10 11">GH-19</strain>
    </source>
</reference>
<dbReference type="Proteomes" id="UP001498398">
    <property type="component" value="Unassembled WGS sequence"/>
</dbReference>
<gene>
    <name evidence="10" type="ORF">VKT23_003118</name>
</gene>
<name>A0ABR1JWZ7_9AGAR</name>
<dbReference type="Gene3D" id="3.50.50.60">
    <property type="entry name" value="FAD/NAD(P)-binding domain"/>
    <property type="match status" value="1"/>
</dbReference>
<dbReference type="PIRSF" id="PIRSF036292">
    <property type="entry name" value="Prenylcysteine_oxidase"/>
    <property type="match status" value="1"/>
</dbReference>
<organism evidence="10 11">
    <name type="scientific">Marasmiellus scandens</name>
    <dbReference type="NCBI Taxonomy" id="2682957"/>
    <lineage>
        <taxon>Eukaryota</taxon>
        <taxon>Fungi</taxon>
        <taxon>Dikarya</taxon>
        <taxon>Basidiomycota</taxon>
        <taxon>Agaricomycotina</taxon>
        <taxon>Agaricomycetes</taxon>
        <taxon>Agaricomycetidae</taxon>
        <taxon>Agaricales</taxon>
        <taxon>Marasmiineae</taxon>
        <taxon>Omphalotaceae</taxon>
        <taxon>Marasmiellus</taxon>
    </lineage>
</organism>
<feature type="signal peptide" evidence="8">
    <location>
        <begin position="1"/>
        <end position="15"/>
    </location>
</feature>
<evidence type="ECO:0000256" key="4">
    <source>
        <dbReference type="ARBA" id="ARBA00022729"/>
    </source>
</evidence>
<keyword evidence="7" id="KW-0325">Glycoprotein</keyword>
<dbReference type="InterPro" id="IPR036188">
    <property type="entry name" value="FAD/NAD-bd_sf"/>
</dbReference>
<dbReference type="EMBL" id="JBANRG010000003">
    <property type="protein sequence ID" value="KAK7468615.1"/>
    <property type="molecule type" value="Genomic_DNA"/>
</dbReference>
<evidence type="ECO:0000256" key="5">
    <source>
        <dbReference type="ARBA" id="ARBA00022827"/>
    </source>
</evidence>
<proteinExistence type="inferred from homology"/>
<comment type="cofactor">
    <cofactor evidence="1">
        <name>FAD</name>
        <dbReference type="ChEBI" id="CHEBI:57692"/>
    </cofactor>
</comment>
<accession>A0ABR1JWZ7</accession>
<evidence type="ECO:0000313" key="11">
    <source>
        <dbReference type="Proteomes" id="UP001498398"/>
    </source>
</evidence>